<keyword evidence="3 4" id="KW-0443">Lipid metabolism</keyword>
<gene>
    <name evidence="6" type="ORF">ENKNEFLB_04425</name>
</gene>
<feature type="short sequence motif" description="DGA/G" evidence="4">
    <location>
        <begin position="190"/>
        <end position="192"/>
    </location>
</feature>
<name>A0ABX8EQ63_9ACTN</name>
<dbReference type="EMBL" id="CP075371">
    <property type="protein sequence ID" value="QVT82006.1"/>
    <property type="molecule type" value="Genomic_DNA"/>
</dbReference>
<keyword evidence="1 4" id="KW-0378">Hydrolase</keyword>
<protein>
    <recommendedName>
        <fullName evidence="5">PNPLA domain-containing protein</fullName>
    </recommendedName>
</protein>
<dbReference type="Gene3D" id="3.40.1090.10">
    <property type="entry name" value="Cytosolic phospholipase A2 catalytic domain"/>
    <property type="match status" value="2"/>
</dbReference>
<evidence type="ECO:0000256" key="1">
    <source>
        <dbReference type="ARBA" id="ARBA00022801"/>
    </source>
</evidence>
<reference evidence="6 7" key="1">
    <citation type="submission" date="2021-05" db="EMBL/GenBank/DDBJ databases">
        <title>Complete genome of Nocardioides aquaticus KCTC 9944T isolated from meromictic and hypersaline Ekho Lake, Antarctica.</title>
        <authorList>
            <person name="Hwang K."/>
            <person name="Kim K.M."/>
            <person name="Choe H."/>
        </authorList>
    </citation>
    <scope>NUCLEOTIDE SEQUENCE [LARGE SCALE GENOMIC DNA]</scope>
    <source>
        <strain evidence="6 7">KCTC 9944</strain>
    </source>
</reference>
<proteinExistence type="predicted"/>
<dbReference type="SUPFAM" id="SSF52151">
    <property type="entry name" value="FabD/lysophospholipase-like"/>
    <property type="match status" value="1"/>
</dbReference>
<accession>A0ABX8EQ63</accession>
<evidence type="ECO:0000256" key="4">
    <source>
        <dbReference type="PROSITE-ProRule" id="PRU01161"/>
    </source>
</evidence>
<evidence type="ECO:0000313" key="7">
    <source>
        <dbReference type="Proteomes" id="UP000679307"/>
    </source>
</evidence>
<feature type="short sequence motif" description="GXSXG" evidence="4">
    <location>
        <begin position="41"/>
        <end position="45"/>
    </location>
</feature>
<evidence type="ECO:0000256" key="3">
    <source>
        <dbReference type="ARBA" id="ARBA00023098"/>
    </source>
</evidence>
<evidence type="ECO:0000256" key="2">
    <source>
        <dbReference type="ARBA" id="ARBA00022963"/>
    </source>
</evidence>
<dbReference type="Proteomes" id="UP000679307">
    <property type="component" value="Chromosome"/>
</dbReference>
<feature type="active site" description="Nucleophile" evidence="4">
    <location>
        <position position="43"/>
    </location>
</feature>
<dbReference type="PANTHER" id="PTHR14226">
    <property type="entry name" value="NEUROPATHY TARGET ESTERASE/SWISS CHEESE D.MELANOGASTER"/>
    <property type="match status" value="1"/>
</dbReference>
<evidence type="ECO:0000313" key="6">
    <source>
        <dbReference type="EMBL" id="QVT82006.1"/>
    </source>
</evidence>
<feature type="domain" description="PNPLA" evidence="5">
    <location>
        <begin position="6"/>
        <end position="203"/>
    </location>
</feature>
<evidence type="ECO:0000259" key="5">
    <source>
        <dbReference type="PROSITE" id="PS51635"/>
    </source>
</evidence>
<keyword evidence="2 4" id="KW-0442">Lipid degradation</keyword>
<dbReference type="InterPro" id="IPR050301">
    <property type="entry name" value="NTE"/>
</dbReference>
<dbReference type="RefSeq" id="WP_214057285.1">
    <property type="nucleotide sequence ID" value="NZ_CP075371.1"/>
</dbReference>
<dbReference type="PROSITE" id="PS51635">
    <property type="entry name" value="PNPLA"/>
    <property type="match status" value="1"/>
</dbReference>
<feature type="short sequence motif" description="GXGXXG" evidence="4">
    <location>
        <begin position="10"/>
        <end position="15"/>
    </location>
</feature>
<organism evidence="6 7">
    <name type="scientific">Nocardioides aquaticus</name>
    <dbReference type="NCBI Taxonomy" id="160826"/>
    <lineage>
        <taxon>Bacteria</taxon>
        <taxon>Bacillati</taxon>
        <taxon>Actinomycetota</taxon>
        <taxon>Actinomycetes</taxon>
        <taxon>Propionibacteriales</taxon>
        <taxon>Nocardioidaceae</taxon>
        <taxon>Nocardioides</taxon>
    </lineage>
</organism>
<dbReference type="Pfam" id="PF01734">
    <property type="entry name" value="Patatin"/>
    <property type="match status" value="1"/>
</dbReference>
<feature type="active site" description="Proton acceptor" evidence="4">
    <location>
        <position position="190"/>
    </location>
</feature>
<dbReference type="InterPro" id="IPR016035">
    <property type="entry name" value="Acyl_Trfase/lysoPLipase"/>
</dbReference>
<dbReference type="InterPro" id="IPR002641">
    <property type="entry name" value="PNPLA_dom"/>
</dbReference>
<sequence length="282" mass="29672">MTRRALVLGGGGITGIAWELGLLHGLARAGVDLTDADLVVGTSAGSIVGSLLRCAPAEGTDLAGLYDSQLEPPEPGPTARMGPGTIARLVPPFLLPGDAERKRARLGRKAMRHPGDREERVEVIRGIVPWEEWPERELKITAVEAETGRFTVFDRAAGVNGVPLVRAVAASCAVPLVWPTVAVGDRHYLDGGFRSTANVDLATGYDDVVVVAPLPRAFSRATSIPAQLARTGCTRSAVVVPDAQALSDIGRNVLDFAHRADAARTGLRQAADVAERVAAAWA</sequence>
<keyword evidence="7" id="KW-1185">Reference proteome</keyword>
<dbReference type="PANTHER" id="PTHR14226:SF57">
    <property type="entry name" value="BLR7027 PROTEIN"/>
    <property type="match status" value="1"/>
</dbReference>